<feature type="transmembrane region" description="Helical" evidence="1">
    <location>
        <begin position="58"/>
        <end position="84"/>
    </location>
</feature>
<organism evidence="2 3">
    <name type="scientific">Sneathiella chungangensis</name>
    <dbReference type="NCBI Taxonomy" id="1418234"/>
    <lineage>
        <taxon>Bacteria</taxon>
        <taxon>Pseudomonadati</taxon>
        <taxon>Pseudomonadota</taxon>
        <taxon>Alphaproteobacteria</taxon>
        <taxon>Sneathiellales</taxon>
        <taxon>Sneathiellaceae</taxon>
        <taxon>Sneathiella</taxon>
    </lineage>
</organism>
<gene>
    <name evidence="2" type="ORF">GQF03_07635</name>
</gene>
<evidence type="ECO:0000256" key="1">
    <source>
        <dbReference type="SAM" id="Phobius"/>
    </source>
</evidence>
<accession>A0A845MFU7</accession>
<feature type="transmembrane region" description="Helical" evidence="1">
    <location>
        <begin position="20"/>
        <end position="46"/>
    </location>
</feature>
<dbReference type="InterPro" id="IPR018723">
    <property type="entry name" value="DUF2254_membrane"/>
</dbReference>
<reference evidence="2 3" key="1">
    <citation type="journal article" date="2014" name="Int. J. Syst. Evol. Microbiol.">
        <title>Sneathiella chungangensis sp. nov., isolated from a marine sand, and emended description of the genus Sneathiella.</title>
        <authorList>
            <person name="Siamphan C."/>
            <person name="Kim H."/>
            <person name="Lee J.S."/>
            <person name="Kim W."/>
        </authorList>
    </citation>
    <scope>NUCLEOTIDE SEQUENCE [LARGE SCALE GENOMIC DNA]</scope>
    <source>
        <strain evidence="2 3">KCTC 32476</strain>
    </source>
</reference>
<dbReference type="EMBL" id="WTVA01000003">
    <property type="protein sequence ID" value="MZR22196.1"/>
    <property type="molecule type" value="Genomic_DNA"/>
</dbReference>
<evidence type="ECO:0000313" key="3">
    <source>
        <dbReference type="Proteomes" id="UP000445696"/>
    </source>
</evidence>
<keyword evidence="1" id="KW-1133">Transmembrane helix</keyword>
<dbReference type="Proteomes" id="UP000445696">
    <property type="component" value="Unassembled WGS sequence"/>
</dbReference>
<proteinExistence type="predicted"/>
<keyword evidence="3" id="KW-1185">Reference proteome</keyword>
<comment type="caution">
    <text evidence="2">The sequence shown here is derived from an EMBL/GenBank/DDBJ whole genome shotgun (WGS) entry which is preliminary data.</text>
</comment>
<dbReference type="Pfam" id="PF10011">
    <property type="entry name" value="DUF2254"/>
    <property type="match status" value="1"/>
</dbReference>
<feature type="transmembrane region" description="Helical" evidence="1">
    <location>
        <begin position="104"/>
        <end position="124"/>
    </location>
</feature>
<dbReference type="RefSeq" id="WP_161338652.1">
    <property type="nucleotide sequence ID" value="NZ_JBHSDG010000005.1"/>
</dbReference>
<keyword evidence="1" id="KW-0472">Membrane</keyword>
<feature type="transmembrane region" description="Helical" evidence="1">
    <location>
        <begin position="131"/>
        <end position="151"/>
    </location>
</feature>
<dbReference type="OrthoDB" id="2955631at2"/>
<protein>
    <submittedName>
        <fullName evidence="2">DUF2254 domain-containing protein</fullName>
    </submittedName>
</protein>
<sequence>MNLNFLRHPFVMLQTVPAGIALSVGAASLVFVYLEKFLIFDAFAAFLPELAPETARTVLAVIAGGAMSALTLTYSIVLVVFALAAGNLAPRMLKRFTSDIVNQVTAGVFGGTFLYALLTASFVEADFVPRAALLGAEILATLCVMQLIYFVRNVSESVAIDDEIAAITRNLKSAIEARWRRNEQEKEDAVGKESEAPGDFTFEIIAGKPGYLGSLDEDKLIAIAAEQDVTLEVQKARGVYTLGEEVMVKATKELDEETVEAIQKRISIRPSRSSDSPVEFSVNLLLEIALRALSPGVNDTFTAIATVDSLSDVFSQAAAQENGSSLVHRDKEGNIRLLVPELSIENLINQAFHPLRQASGNNILMAICLARAYARLCATCSRGVQNRLKEHGLLLIRELERAGHLPDDIESVIEILPPEIRKANRERQDKKKK</sequence>
<evidence type="ECO:0000313" key="2">
    <source>
        <dbReference type="EMBL" id="MZR22196.1"/>
    </source>
</evidence>
<dbReference type="AlphaFoldDB" id="A0A845MFU7"/>
<keyword evidence="1" id="KW-0812">Transmembrane</keyword>
<name>A0A845MFU7_9PROT</name>